<accession>A0A0W0HAF2</accession>
<organism evidence="1 2">
    <name type="scientific">Pseudomonas viridiflava ICMP 13104</name>
    <dbReference type="NCBI Taxonomy" id="1198305"/>
    <lineage>
        <taxon>Bacteria</taxon>
        <taxon>Pseudomonadati</taxon>
        <taxon>Pseudomonadota</taxon>
        <taxon>Gammaproteobacteria</taxon>
        <taxon>Pseudomonadales</taxon>
        <taxon>Pseudomonadaceae</taxon>
        <taxon>Pseudomonas</taxon>
    </lineage>
</organism>
<proteinExistence type="predicted"/>
<name>A0A0W0HAF2_PSEVI</name>
<gene>
    <name evidence="1" type="ORF">AO067_21880</name>
</gene>
<reference evidence="1 2" key="1">
    <citation type="submission" date="2015-09" db="EMBL/GenBank/DDBJ databases">
        <title>Genome sequence of ICMP 13104.</title>
        <authorList>
            <person name="Visnovsky S."/>
            <person name="Lu A."/>
            <person name="Panda P."/>
            <person name="Pitman A."/>
        </authorList>
    </citation>
    <scope>NUCLEOTIDE SEQUENCE [LARGE SCALE GENOMIC DNA]</scope>
    <source>
        <strain evidence="1 2">ICMP 13104</strain>
    </source>
</reference>
<evidence type="ECO:0000313" key="1">
    <source>
        <dbReference type="EMBL" id="KTB57791.1"/>
    </source>
</evidence>
<dbReference type="EMBL" id="LKEJ01000160">
    <property type="protein sequence ID" value="KTB57791.1"/>
    <property type="molecule type" value="Genomic_DNA"/>
</dbReference>
<keyword evidence="2" id="KW-1185">Reference proteome</keyword>
<protein>
    <submittedName>
        <fullName evidence="1">Uncharacterized protein</fullName>
    </submittedName>
</protein>
<dbReference type="AlphaFoldDB" id="A0A0W0HAF2"/>
<comment type="caution">
    <text evidence="1">The sequence shown here is derived from an EMBL/GenBank/DDBJ whole genome shotgun (WGS) entry which is preliminary data.</text>
</comment>
<evidence type="ECO:0000313" key="2">
    <source>
        <dbReference type="Proteomes" id="UP000053048"/>
    </source>
</evidence>
<sequence>MTSSKKSEVRFLRSHTMQALRYAWVTVAEYFCAGCFGVPQRQAQSIENGRPTQSIGTSITRFSFRTLGVRMQCVTLCVTHPRCAFKP</sequence>
<dbReference type="Proteomes" id="UP000053048">
    <property type="component" value="Unassembled WGS sequence"/>
</dbReference>